<comment type="caution">
    <text evidence="9">The sequence shown here is derived from an EMBL/GenBank/DDBJ whole genome shotgun (WGS) entry which is preliminary data.</text>
</comment>
<dbReference type="AlphaFoldDB" id="A0AAE3KNK9"/>
<dbReference type="Gene3D" id="3.30.420.270">
    <property type="match status" value="1"/>
</dbReference>
<evidence type="ECO:0000256" key="5">
    <source>
        <dbReference type="ARBA" id="ARBA00022989"/>
    </source>
</evidence>
<evidence type="ECO:0000256" key="3">
    <source>
        <dbReference type="ARBA" id="ARBA00022475"/>
    </source>
</evidence>
<dbReference type="Pfam" id="PF02472">
    <property type="entry name" value="ExbD"/>
    <property type="match status" value="1"/>
</dbReference>
<organism evidence="9 10">
    <name type="scientific">Limnofasciculus baicalensis BBK-W-15</name>
    <dbReference type="NCBI Taxonomy" id="2699891"/>
    <lineage>
        <taxon>Bacteria</taxon>
        <taxon>Bacillati</taxon>
        <taxon>Cyanobacteriota</taxon>
        <taxon>Cyanophyceae</taxon>
        <taxon>Coleofasciculales</taxon>
        <taxon>Coleofasciculaceae</taxon>
        <taxon>Limnofasciculus</taxon>
        <taxon>Limnofasciculus baicalensis</taxon>
    </lineage>
</organism>
<evidence type="ECO:0000256" key="8">
    <source>
        <dbReference type="SAM" id="Phobius"/>
    </source>
</evidence>
<evidence type="ECO:0000256" key="7">
    <source>
        <dbReference type="RuleBase" id="RU003879"/>
    </source>
</evidence>
<keyword evidence="7" id="KW-0653">Protein transport</keyword>
<keyword evidence="3" id="KW-1003">Cell membrane</keyword>
<feature type="transmembrane region" description="Helical" evidence="8">
    <location>
        <begin position="21"/>
        <end position="41"/>
    </location>
</feature>
<dbReference type="GO" id="GO:0005886">
    <property type="term" value="C:plasma membrane"/>
    <property type="evidence" value="ECO:0007669"/>
    <property type="project" value="UniProtKB-SubCell"/>
</dbReference>
<dbReference type="InterPro" id="IPR003400">
    <property type="entry name" value="ExbD"/>
</dbReference>
<comment type="similarity">
    <text evidence="2 7">Belongs to the ExbD/TolR family.</text>
</comment>
<dbReference type="Proteomes" id="UP001204953">
    <property type="component" value="Unassembled WGS sequence"/>
</dbReference>
<evidence type="ECO:0000313" key="10">
    <source>
        <dbReference type="Proteomes" id="UP001204953"/>
    </source>
</evidence>
<keyword evidence="4 7" id="KW-0812">Transmembrane</keyword>
<dbReference type="GO" id="GO:0015031">
    <property type="term" value="P:protein transport"/>
    <property type="evidence" value="ECO:0007669"/>
    <property type="project" value="UniProtKB-KW"/>
</dbReference>
<dbReference type="PANTHER" id="PTHR30558">
    <property type="entry name" value="EXBD MEMBRANE COMPONENT OF PMF-DRIVEN MACROMOLECULE IMPORT SYSTEM"/>
    <property type="match status" value="1"/>
</dbReference>
<accession>A0AAE3KNK9</accession>
<keyword evidence="7" id="KW-0813">Transport</keyword>
<comment type="subcellular location">
    <subcellularLocation>
        <location evidence="1">Cell membrane</location>
        <topology evidence="1">Single-pass membrane protein</topology>
    </subcellularLocation>
    <subcellularLocation>
        <location evidence="7">Cell membrane</location>
        <topology evidence="7">Single-pass type II membrane protein</topology>
    </subcellularLocation>
</comment>
<keyword evidence="10" id="KW-1185">Reference proteome</keyword>
<sequence>MRFKSQHKGSQMPELNLVPMMDVLMTILIFFIILSMTFTSGQKSVNVTLPSADAGTSQEKNPDPLVVGLNDKEEILLADNKAITKEELAEEMKTYLESNTKGAVILKADKNLPYEKVVRLLGEMRDIGGDSVSLAIEDK</sequence>
<dbReference type="PANTHER" id="PTHR30558:SF3">
    <property type="entry name" value="BIOPOLYMER TRANSPORT PROTEIN EXBD-RELATED"/>
    <property type="match status" value="1"/>
</dbReference>
<name>A0AAE3KNK9_9CYAN</name>
<evidence type="ECO:0000256" key="1">
    <source>
        <dbReference type="ARBA" id="ARBA00004162"/>
    </source>
</evidence>
<reference evidence="9" key="1">
    <citation type="submission" date="2022-06" db="EMBL/GenBank/DDBJ databases">
        <title>New cyanobacteria of genus Symplocastrum in benthos of Lake Baikal.</title>
        <authorList>
            <person name="Sorokovikova E."/>
            <person name="Tikhonova I."/>
            <person name="Krasnopeev A."/>
            <person name="Evseev P."/>
            <person name="Gladkikh A."/>
            <person name="Belykh O."/>
        </authorList>
    </citation>
    <scope>NUCLEOTIDE SEQUENCE</scope>
    <source>
        <strain evidence="9">BBK-W-15</strain>
    </source>
</reference>
<evidence type="ECO:0000256" key="2">
    <source>
        <dbReference type="ARBA" id="ARBA00005811"/>
    </source>
</evidence>
<keyword evidence="6 8" id="KW-0472">Membrane</keyword>
<proteinExistence type="inferred from homology"/>
<dbReference type="GO" id="GO:0022857">
    <property type="term" value="F:transmembrane transporter activity"/>
    <property type="evidence" value="ECO:0007669"/>
    <property type="project" value="InterPro"/>
</dbReference>
<evidence type="ECO:0000256" key="4">
    <source>
        <dbReference type="ARBA" id="ARBA00022692"/>
    </source>
</evidence>
<protein>
    <submittedName>
        <fullName evidence="9">Biopolymer transporter ExbD</fullName>
    </submittedName>
</protein>
<dbReference type="RefSeq" id="WP_254012719.1">
    <property type="nucleotide sequence ID" value="NZ_JAMZMM010000156.1"/>
</dbReference>
<evidence type="ECO:0000256" key="6">
    <source>
        <dbReference type="ARBA" id="ARBA00023136"/>
    </source>
</evidence>
<gene>
    <name evidence="9" type="ORF">NJ959_16045</name>
</gene>
<keyword evidence="5 8" id="KW-1133">Transmembrane helix</keyword>
<dbReference type="EMBL" id="JAMZMM010000156">
    <property type="protein sequence ID" value="MCP2729946.1"/>
    <property type="molecule type" value="Genomic_DNA"/>
</dbReference>
<evidence type="ECO:0000313" key="9">
    <source>
        <dbReference type="EMBL" id="MCP2729946.1"/>
    </source>
</evidence>